<dbReference type="GO" id="GO:0016835">
    <property type="term" value="F:carbon-oxygen lyase activity"/>
    <property type="evidence" value="ECO:0007669"/>
    <property type="project" value="UniProtKB-UniRule"/>
</dbReference>
<comment type="subunit">
    <text evidence="3">Homodimer.</text>
</comment>
<dbReference type="Gene3D" id="1.10.8.1080">
    <property type="match status" value="1"/>
</dbReference>
<dbReference type="NCBIfam" id="NF009222">
    <property type="entry name" value="PRK12570.1"/>
    <property type="match status" value="1"/>
</dbReference>
<comment type="miscellaneous">
    <text evidence="3">A lyase-type mechanism (elimination/hydration) is suggested for the cleavage of the lactyl ether bond of MurNAc 6-phosphate, with the formation of an alpha,beta-unsaturated aldehyde intermediate with (E)-stereochemistry, followed by the syn addition of water to give product.</text>
</comment>
<feature type="active site" description="Proton donor" evidence="3">
    <location>
        <position position="86"/>
    </location>
</feature>
<keyword evidence="2 3" id="KW-0119">Carbohydrate metabolism</keyword>
<feature type="domain" description="SIS" evidence="4">
    <location>
        <begin position="58"/>
        <end position="220"/>
    </location>
</feature>
<dbReference type="NCBIfam" id="NF003915">
    <property type="entry name" value="PRK05441.1"/>
    <property type="match status" value="1"/>
</dbReference>
<dbReference type="InterPro" id="IPR001347">
    <property type="entry name" value="SIS_dom"/>
</dbReference>
<sequence>MAKAKAELSVTERRNEKSRHLDKMSVREIVGLMNEEDRTVANSVQAALPQISAAIEAVAQAVKQGGSIYYVGAGTSGRLGVLDASECPPTFGADPGLVVGLIAGGEKAVTRSIENAEDDHEAGKREVAAQVTDKDVVVGIAASGSTRYVIGALREAGRIGALTVALSCNIGSPISAEARYPIEVPVGPEVIAGSTRLKAGTATKMVLNMISTVVMVRLGKVYGNLMVNVQATNAKLKERVVRIVMDATSADERTAASAAERANGDARAAILMVTYQIGYEEAIRRLDEAGGHFGDAFASLARK</sequence>
<dbReference type="PANTHER" id="PTHR10088:SF4">
    <property type="entry name" value="GLUCOKINASE REGULATORY PROTEIN"/>
    <property type="match status" value="1"/>
</dbReference>
<keyword evidence="1 3" id="KW-0456">Lyase</keyword>
<evidence type="ECO:0000256" key="1">
    <source>
        <dbReference type="ARBA" id="ARBA00023239"/>
    </source>
</evidence>
<dbReference type="InterPro" id="IPR005488">
    <property type="entry name" value="Etherase_MurQ"/>
</dbReference>
<reference evidence="5 6" key="1">
    <citation type="submission" date="2019-05" db="EMBL/GenBank/DDBJ databases">
        <title>We sequenced the genome of Paenibacillus hemerocallicola KCTC 33185 for further insight into its adaptation and study the phylogeny of Paenibacillus.</title>
        <authorList>
            <person name="Narsing Rao M.P."/>
        </authorList>
    </citation>
    <scope>NUCLEOTIDE SEQUENCE [LARGE SCALE GENOMIC DNA]</scope>
    <source>
        <strain evidence="5 6">KCTC 33185</strain>
    </source>
</reference>
<dbReference type="Proteomes" id="UP000307943">
    <property type="component" value="Unassembled WGS sequence"/>
</dbReference>
<comment type="pathway">
    <text evidence="3">Amino-sugar metabolism; N-acetylmuramate degradation.</text>
</comment>
<dbReference type="NCBIfam" id="TIGR00274">
    <property type="entry name" value="N-acetylmuramic acid 6-phosphate etherase"/>
    <property type="match status" value="1"/>
</dbReference>
<dbReference type="SUPFAM" id="SSF53697">
    <property type="entry name" value="SIS domain"/>
    <property type="match status" value="1"/>
</dbReference>
<dbReference type="GO" id="GO:0097367">
    <property type="term" value="F:carbohydrate derivative binding"/>
    <property type="evidence" value="ECO:0007669"/>
    <property type="project" value="InterPro"/>
</dbReference>
<dbReference type="PROSITE" id="PS01272">
    <property type="entry name" value="GCKR"/>
    <property type="match status" value="1"/>
</dbReference>
<dbReference type="AlphaFoldDB" id="A0A5C4TH56"/>
<accession>A0A5C4TH56</accession>
<dbReference type="PROSITE" id="PS51464">
    <property type="entry name" value="SIS"/>
    <property type="match status" value="1"/>
</dbReference>
<evidence type="ECO:0000256" key="3">
    <source>
        <dbReference type="HAMAP-Rule" id="MF_00068"/>
    </source>
</evidence>
<evidence type="ECO:0000313" key="5">
    <source>
        <dbReference type="EMBL" id="TNJ67996.1"/>
    </source>
</evidence>
<dbReference type="OrthoDB" id="9813395at2"/>
<dbReference type="InterPro" id="IPR005486">
    <property type="entry name" value="Glucokinase_regulatory_CS"/>
</dbReference>
<comment type="catalytic activity">
    <reaction evidence="3">
        <text>N-acetyl-D-muramate 6-phosphate + H2O = N-acetyl-D-glucosamine 6-phosphate + (R)-lactate</text>
        <dbReference type="Rhea" id="RHEA:26410"/>
        <dbReference type="ChEBI" id="CHEBI:15377"/>
        <dbReference type="ChEBI" id="CHEBI:16004"/>
        <dbReference type="ChEBI" id="CHEBI:57513"/>
        <dbReference type="ChEBI" id="CHEBI:58722"/>
        <dbReference type="EC" id="4.2.1.126"/>
    </reaction>
</comment>
<dbReference type="Pfam" id="PF22645">
    <property type="entry name" value="GKRP_SIS_N"/>
    <property type="match status" value="1"/>
</dbReference>
<evidence type="ECO:0000313" key="6">
    <source>
        <dbReference type="Proteomes" id="UP000307943"/>
    </source>
</evidence>
<dbReference type="FunFam" id="3.40.50.10490:FF:000014">
    <property type="entry name" value="N-acetylmuramic acid 6-phosphate etherase"/>
    <property type="match status" value="1"/>
</dbReference>
<dbReference type="InterPro" id="IPR046348">
    <property type="entry name" value="SIS_dom_sf"/>
</dbReference>
<comment type="function">
    <text evidence="3">Specifically catalyzes the cleavage of the D-lactyl ether substituent of MurNAc 6-phosphate, producing GlcNAc 6-phosphate and D-lactate.</text>
</comment>
<comment type="caution">
    <text evidence="5">The sequence shown here is derived from an EMBL/GenBank/DDBJ whole genome shotgun (WGS) entry which is preliminary data.</text>
</comment>
<protein>
    <recommendedName>
        <fullName evidence="3">N-acetylmuramic acid 6-phosphate etherase</fullName>
        <shortName evidence="3">MurNAc-6-P etherase</shortName>
        <ecNumber evidence="3">4.2.1.126</ecNumber>
    </recommendedName>
    <alternativeName>
        <fullName evidence="3">N-acetylmuramic acid 6-phosphate hydrolase</fullName>
    </alternativeName>
    <alternativeName>
        <fullName evidence="3">N-acetylmuramic acid 6-phosphate lyase</fullName>
    </alternativeName>
</protein>
<dbReference type="CDD" id="cd05007">
    <property type="entry name" value="SIS_Etherase"/>
    <property type="match status" value="1"/>
</dbReference>
<dbReference type="PANTHER" id="PTHR10088">
    <property type="entry name" value="GLUCOKINASE REGULATORY PROTEIN"/>
    <property type="match status" value="1"/>
</dbReference>
<gene>
    <name evidence="3 5" type="primary">murQ</name>
    <name evidence="5" type="ORF">FE784_02335</name>
</gene>
<dbReference type="EC" id="4.2.1.126" evidence="3"/>
<name>A0A5C4TH56_9BACL</name>
<dbReference type="EMBL" id="VDCQ01000002">
    <property type="protein sequence ID" value="TNJ67996.1"/>
    <property type="molecule type" value="Genomic_DNA"/>
</dbReference>
<evidence type="ECO:0000256" key="2">
    <source>
        <dbReference type="ARBA" id="ARBA00023277"/>
    </source>
</evidence>
<dbReference type="HAMAP" id="MF_00068">
    <property type="entry name" value="MurQ"/>
    <property type="match status" value="1"/>
</dbReference>
<evidence type="ECO:0000259" key="4">
    <source>
        <dbReference type="PROSITE" id="PS51464"/>
    </source>
</evidence>
<dbReference type="Gene3D" id="3.40.50.10490">
    <property type="entry name" value="Glucose-6-phosphate isomerase like protein, domain 1"/>
    <property type="match status" value="1"/>
</dbReference>
<proteinExistence type="inferred from homology"/>
<dbReference type="UniPathway" id="UPA00342"/>
<feature type="active site" evidence="3">
    <location>
        <position position="117"/>
    </location>
</feature>
<comment type="similarity">
    <text evidence="3">Belongs to the GCKR-like family. MurNAc-6-P etherase subfamily.</text>
</comment>
<dbReference type="InterPro" id="IPR040190">
    <property type="entry name" value="MURQ/GCKR"/>
</dbReference>
<dbReference type="RefSeq" id="WP_139600503.1">
    <property type="nucleotide sequence ID" value="NZ_VDCQ01000002.1"/>
</dbReference>
<dbReference type="GO" id="GO:0016803">
    <property type="term" value="F:ether hydrolase activity"/>
    <property type="evidence" value="ECO:0007669"/>
    <property type="project" value="TreeGrafter"/>
</dbReference>
<dbReference type="GO" id="GO:0009254">
    <property type="term" value="P:peptidoglycan turnover"/>
    <property type="evidence" value="ECO:0007669"/>
    <property type="project" value="TreeGrafter"/>
</dbReference>
<dbReference type="GO" id="GO:0097173">
    <property type="term" value="P:N-acetylmuramic acid catabolic process"/>
    <property type="evidence" value="ECO:0007669"/>
    <property type="project" value="UniProtKB-UniPathway"/>
</dbReference>
<organism evidence="5 6">
    <name type="scientific">Paenibacillus hemerocallicola</name>
    <dbReference type="NCBI Taxonomy" id="1172614"/>
    <lineage>
        <taxon>Bacteria</taxon>
        <taxon>Bacillati</taxon>
        <taxon>Bacillota</taxon>
        <taxon>Bacilli</taxon>
        <taxon>Bacillales</taxon>
        <taxon>Paenibacillaceae</taxon>
        <taxon>Paenibacillus</taxon>
    </lineage>
</organism>
<dbReference type="GO" id="GO:0046348">
    <property type="term" value="P:amino sugar catabolic process"/>
    <property type="evidence" value="ECO:0007669"/>
    <property type="project" value="InterPro"/>
</dbReference>
<keyword evidence="6" id="KW-1185">Reference proteome</keyword>